<evidence type="ECO:0000313" key="3">
    <source>
        <dbReference type="Proteomes" id="UP001597063"/>
    </source>
</evidence>
<evidence type="ECO:0000256" key="1">
    <source>
        <dbReference type="SAM" id="MobiDB-lite"/>
    </source>
</evidence>
<comment type="caution">
    <text evidence="2">The sequence shown here is derived from an EMBL/GenBank/DDBJ whole genome shotgun (WGS) entry which is preliminary data.</text>
</comment>
<dbReference type="Proteomes" id="UP001597063">
    <property type="component" value="Unassembled WGS sequence"/>
</dbReference>
<reference evidence="3" key="1">
    <citation type="journal article" date="2019" name="Int. J. Syst. Evol. Microbiol.">
        <title>The Global Catalogue of Microorganisms (GCM) 10K type strain sequencing project: providing services to taxonomists for standard genome sequencing and annotation.</title>
        <authorList>
            <consortium name="The Broad Institute Genomics Platform"/>
            <consortium name="The Broad Institute Genome Sequencing Center for Infectious Disease"/>
            <person name="Wu L."/>
            <person name="Ma J."/>
        </authorList>
    </citation>
    <scope>NUCLEOTIDE SEQUENCE [LARGE SCALE GENOMIC DNA]</scope>
    <source>
        <strain evidence="3">JCM 9371</strain>
    </source>
</reference>
<accession>A0ABW2Y051</accession>
<proteinExistence type="predicted"/>
<name>A0ABW2Y051_9ACTN</name>
<feature type="region of interest" description="Disordered" evidence="1">
    <location>
        <begin position="104"/>
        <end position="133"/>
    </location>
</feature>
<evidence type="ECO:0000313" key="2">
    <source>
        <dbReference type="EMBL" id="MFD0691093.1"/>
    </source>
</evidence>
<dbReference type="EMBL" id="JBHTGP010000026">
    <property type="protein sequence ID" value="MFD0691093.1"/>
    <property type="molecule type" value="Genomic_DNA"/>
</dbReference>
<keyword evidence="3" id="KW-1185">Reference proteome</keyword>
<protein>
    <submittedName>
        <fullName evidence="2">Uncharacterized protein</fullName>
    </submittedName>
</protein>
<organism evidence="2 3">
    <name type="scientific">Actinomadura fibrosa</name>
    <dbReference type="NCBI Taxonomy" id="111802"/>
    <lineage>
        <taxon>Bacteria</taxon>
        <taxon>Bacillati</taxon>
        <taxon>Actinomycetota</taxon>
        <taxon>Actinomycetes</taxon>
        <taxon>Streptosporangiales</taxon>
        <taxon>Thermomonosporaceae</taxon>
        <taxon>Actinomadura</taxon>
    </lineage>
</organism>
<sequence>MASRTDDCDEWQELRFYPDAVFLATVPDEGSSSYDPYPWDAAEKERLGTGPFEDHDADVARHWYHALAMAAAAVLAATGGNSLFVPDGPAALIRSALVRSLGRSPHAPQVRQLPRPASSSRSAWRDAARGAGLEPTAPRPFAVCDLLAPDEERPGLLAETQRWFAEQGAGMRDVRLIAVVPDPPGPSHPHDVALPRHIWSYLHRTRPGAPRPLAATRWRHLKPGALVREDPPRYWDSAAIGYPYEIGARHLCDVLDELPEGERPWLRQLIEDLYPRSLWAEVRGRTW</sequence>
<gene>
    <name evidence="2" type="ORF">ACFQZM_41835</name>
</gene>
<dbReference type="RefSeq" id="WP_131761696.1">
    <property type="nucleotide sequence ID" value="NZ_CAACUY010000182.1"/>
</dbReference>